<feature type="transmembrane region" description="Helical" evidence="1">
    <location>
        <begin position="37"/>
        <end position="59"/>
    </location>
</feature>
<keyword evidence="1" id="KW-1133">Transmembrane helix</keyword>
<proteinExistence type="predicted"/>
<keyword evidence="1" id="KW-0812">Transmembrane</keyword>
<keyword evidence="1" id="KW-0472">Membrane</keyword>
<comment type="caution">
    <text evidence="2">The sequence shown here is derived from an EMBL/GenBank/DDBJ whole genome shotgun (WGS) entry which is preliminary data.</text>
</comment>
<evidence type="ECO:0000313" key="2">
    <source>
        <dbReference type="EMBL" id="GAA2011104.1"/>
    </source>
</evidence>
<protein>
    <recommendedName>
        <fullName evidence="4">Transmembrane protein</fullName>
    </recommendedName>
</protein>
<dbReference type="Proteomes" id="UP001500755">
    <property type="component" value="Unassembled WGS sequence"/>
</dbReference>
<organism evidence="2 3">
    <name type="scientific">Brevibacterium samyangense</name>
    <dbReference type="NCBI Taxonomy" id="366888"/>
    <lineage>
        <taxon>Bacteria</taxon>
        <taxon>Bacillati</taxon>
        <taxon>Actinomycetota</taxon>
        <taxon>Actinomycetes</taxon>
        <taxon>Micrococcales</taxon>
        <taxon>Brevibacteriaceae</taxon>
        <taxon>Brevibacterium</taxon>
    </lineage>
</organism>
<gene>
    <name evidence="2" type="ORF">GCM10009755_23030</name>
</gene>
<reference evidence="3" key="1">
    <citation type="journal article" date="2019" name="Int. J. Syst. Evol. Microbiol.">
        <title>The Global Catalogue of Microorganisms (GCM) 10K type strain sequencing project: providing services to taxonomists for standard genome sequencing and annotation.</title>
        <authorList>
            <consortium name="The Broad Institute Genomics Platform"/>
            <consortium name="The Broad Institute Genome Sequencing Center for Infectious Disease"/>
            <person name="Wu L."/>
            <person name="Ma J."/>
        </authorList>
    </citation>
    <scope>NUCLEOTIDE SEQUENCE [LARGE SCALE GENOMIC DNA]</scope>
    <source>
        <strain evidence="3">JCM 14546</strain>
    </source>
</reference>
<keyword evidence="3" id="KW-1185">Reference proteome</keyword>
<name>A0ABP5F2L6_9MICO</name>
<evidence type="ECO:0000256" key="1">
    <source>
        <dbReference type="SAM" id="Phobius"/>
    </source>
</evidence>
<evidence type="ECO:0000313" key="3">
    <source>
        <dbReference type="Proteomes" id="UP001500755"/>
    </source>
</evidence>
<accession>A0ABP5F2L6</accession>
<evidence type="ECO:0008006" key="4">
    <source>
        <dbReference type="Google" id="ProtNLM"/>
    </source>
</evidence>
<dbReference type="EMBL" id="BAAANO010000020">
    <property type="protein sequence ID" value="GAA2011104.1"/>
    <property type="molecule type" value="Genomic_DNA"/>
</dbReference>
<sequence length="93" mass="10364">MFSWTAFTIFTLYLLACAVVFVLLVLMVAVYPEPGVLGGAVFGFMLLVVGLPPLVAYAVDALLGYLFPLPRVGSQFAHSRRHRFRNDFLDVLR</sequence>
<dbReference type="RefSeq" id="WP_344309841.1">
    <property type="nucleotide sequence ID" value="NZ_BAAANO010000020.1"/>
</dbReference>
<feature type="transmembrane region" description="Helical" evidence="1">
    <location>
        <begin position="12"/>
        <end position="31"/>
    </location>
</feature>